<keyword evidence="5" id="KW-1185">Reference proteome</keyword>
<accession>A0AAF0X7D4</accession>
<feature type="transmembrane region" description="Helical" evidence="2">
    <location>
        <begin position="313"/>
        <end position="333"/>
    </location>
</feature>
<dbReference type="Pfam" id="PF12819">
    <property type="entry name" value="Malectin_like"/>
    <property type="match status" value="2"/>
</dbReference>
<dbReference type="PANTHER" id="PTHR45631">
    <property type="entry name" value="OS07G0107800 PROTEIN-RELATED"/>
    <property type="match status" value="1"/>
</dbReference>
<name>A0AAF0X7D4_DAUCS</name>
<organism evidence="4 5">
    <name type="scientific">Daucus carota subsp. sativus</name>
    <name type="common">Carrot</name>
    <dbReference type="NCBI Taxonomy" id="79200"/>
    <lineage>
        <taxon>Eukaryota</taxon>
        <taxon>Viridiplantae</taxon>
        <taxon>Streptophyta</taxon>
        <taxon>Embryophyta</taxon>
        <taxon>Tracheophyta</taxon>
        <taxon>Spermatophyta</taxon>
        <taxon>Magnoliopsida</taxon>
        <taxon>eudicotyledons</taxon>
        <taxon>Gunneridae</taxon>
        <taxon>Pentapetalae</taxon>
        <taxon>asterids</taxon>
        <taxon>campanulids</taxon>
        <taxon>Apiales</taxon>
        <taxon>Apiaceae</taxon>
        <taxon>Apioideae</taxon>
        <taxon>Scandiceae</taxon>
        <taxon>Daucinae</taxon>
        <taxon>Daucus</taxon>
        <taxon>Daucus sect. Daucus</taxon>
    </lineage>
</organism>
<dbReference type="AlphaFoldDB" id="A0AAF0X7D4"/>
<dbReference type="InterPro" id="IPR024788">
    <property type="entry name" value="Malectin-like_Carb-bd_dom"/>
</dbReference>
<dbReference type="GO" id="GO:0016020">
    <property type="term" value="C:membrane"/>
    <property type="evidence" value="ECO:0007669"/>
    <property type="project" value="UniProtKB-SubCell"/>
</dbReference>
<keyword evidence="2" id="KW-0812">Transmembrane</keyword>
<feature type="domain" description="Malectin-like" evidence="3">
    <location>
        <begin position="30"/>
        <end position="161"/>
    </location>
</feature>
<evidence type="ECO:0000313" key="4">
    <source>
        <dbReference type="EMBL" id="WOH02530.1"/>
    </source>
</evidence>
<keyword evidence="2" id="KW-1133">Transmembrane helix</keyword>
<keyword evidence="2" id="KW-0472">Membrane</keyword>
<sequence length="334" mass="37307">MLSSQVKLNHICWLIQLNSAEPDTSRWLSIDCGADGLPFDDDLIIWDTDDGYIQSGLNELVRTKTSRNELNTLRAFPDKAVEHCYNVSAVTQTIRYIIRLGFYYGNYDGLSKPPRFDLFINHVKWTTVDTSINNGLPFYEEIIYQNEKSGSFKICLVQIKDGGMYNRIWSKDATPYTRVTGFPDFNTYENNPPITILEDAIVANGSDPITLIVNLPQSTQQSAYIVLYLTNLGNPFDSNQTTTLKFEINSQDQGTVNSTGNGKTTVVAKYPVTVSGPTINITLSLADEFSLPPMISAMEVFTKWDTGPSKSTAAAEFFSFAYSLILLCMLVLVV</sequence>
<comment type="subcellular location">
    <subcellularLocation>
        <location evidence="1">Membrane</location>
        <topology evidence="1">Single-pass membrane protein</topology>
    </subcellularLocation>
</comment>
<gene>
    <name evidence="4" type="ORF">DCAR_0521919</name>
</gene>
<reference evidence="4" key="1">
    <citation type="journal article" date="2016" name="Nat. Genet.">
        <title>A high-quality carrot genome assembly provides new insights into carotenoid accumulation and asterid genome evolution.</title>
        <authorList>
            <person name="Iorizzo M."/>
            <person name="Ellison S."/>
            <person name="Senalik D."/>
            <person name="Zeng P."/>
            <person name="Satapoomin P."/>
            <person name="Huang J."/>
            <person name="Bowman M."/>
            <person name="Iovene M."/>
            <person name="Sanseverino W."/>
            <person name="Cavagnaro P."/>
            <person name="Yildiz M."/>
            <person name="Macko-Podgorni A."/>
            <person name="Moranska E."/>
            <person name="Grzebelus E."/>
            <person name="Grzebelus D."/>
            <person name="Ashrafi H."/>
            <person name="Zheng Z."/>
            <person name="Cheng S."/>
            <person name="Spooner D."/>
            <person name="Van Deynze A."/>
            <person name="Simon P."/>
        </authorList>
    </citation>
    <scope>NUCLEOTIDE SEQUENCE</scope>
    <source>
        <tissue evidence="4">Leaf</tissue>
    </source>
</reference>
<dbReference type="PANTHER" id="PTHR45631:SF44">
    <property type="entry name" value="CARBOHYDRATE-BINDING PROTEIN OF THE ER PROTEIN"/>
    <property type="match status" value="1"/>
</dbReference>
<dbReference type="EMBL" id="CP093347">
    <property type="protein sequence ID" value="WOH02530.1"/>
    <property type="molecule type" value="Genomic_DNA"/>
</dbReference>
<feature type="domain" description="Malectin-like" evidence="3">
    <location>
        <begin position="165"/>
        <end position="302"/>
    </location>
</feature>
<evidence type="ECO:0000259" key="3">
    <source>
        <dbReference type="Pfam" id="PF12819"/>
    </source>
</evidence>
<evidence type="ECO:0000256" key="1">
    <source>
        <dbReference type="ARBA" id="ARBA00004167"/>
    </source>
</evidence>
<proteinExistence type="predicted"/>
<dbReference type="Proteomes" id="UP000077755">
    <property type="component" value="Chromosome 5"/>
</dbReference>
<protein>
    <recommendedName>
        <fullName evidence="3">Malectin-like domain-containing protein</fullName>
    </recommendedName>
</protein>
<evidence type="ECO:0000313" key="5">
    <source>
        <dbReference type="Proteomes" id="UP000077755"/>
    </source>
</evidence>
<reference evidence="4" key="2">
    <citation type="submission" date="2022-03" db="EMBL/GenBank/DDBJ databases">
        <title>Draft title - Genomic analysis of global carrot germplasm unveils the trajectory of domestication and the origin of high carotenoid orange carrot.</title>
        <authorList>
            <person name="Iorizzo M."/>
            <person name="Ellison S."/>
            <person name="Senalik D."/>
            <person name="Macko-Podgorni A."/>
            <person name="Grzebelus D."/>
            <person name="Bostan H."/>
            <person name="Rolling W."/>
            <person name="Curaba J."/>
            <person name="Simon P."/>
        </authorList>
    </citation>
    <scope>NUCLEOTIDE SEQUENCE</scope>
    <source>
        <tissue evidence="4">Leaf</tissue>
    </source>
</reference>
<evidence type="ECO:0000256" key="2">
    <source>
        <dbReference type="SAM" id="Phobius"/>
    </source>
</evidence>